<dbReference type="EMBL" id="AP023081">
    <property type="protein sequence ID" value="BCD87854.1"/>
    <property type="molecule type" value="Genomic_DNA"/>
</dbReference>
<sequence>MTEISTSRPISATPPASRPVQTVAEAAVKLLQPINGLLSAGESADAEVVSVKESAQNSFQVLLKLTLNGGQQATVEASSNRPLAQGSLINVTAVSETKLMVALQPGGTAALDSIDLDQLPVGTLVQGKVVSSEQLAEARTTVYRSLINLINTPWPAARWRWKARCRCPSAACSAPRCRAASRCSSSPSPPSSTSSP</sequence>
<evidence type="ECO:0000313" key="1">
    <source>
        <dbReference type="EMBL" id="BCD87854.1"/>
    </source>
</evidence>
<keyword evidence="2" id="KW-1185">Reference proteome</keyword>
<evidence type="ECO:0008006" key="3">
    <source>
        <dbReference type="Google" id="ProtNLM"/>
    </source>
</evidence>
<proteinExistence type="predicted"/>
<dbReference type="Proteomes" id="UP001064896">
    <property type="component" value="Chromosome"/>
</dbReference>
<reference evidence="1" key="1">
    <citation type="submission" date="2020-05" db="EMBL/GenBank/DDBJ databases">
        <title>Complete genome sequence of Pseudomonas sp. Sm006.</title>
        <authorList>
            <person name="Takeuchi K."/>
            <person name="Someya N."/>
        </authorList>
    </citation>
    <scope>NUCLEOTIDE SEQUENCE</scope>
    <source>
        <strain evidence="1">Sm006</strain>
    </source>
</reference>
<name>A0ABM7LE04_9PSED</name>
<organism evidence="1 2">
    <name type="scientific">Pseudomonas solani</name>
    <dbReference type="NCBI Taxonomy" id="2731552"/>
    <lineage>
        <taxon>Bacteria</taxon>
        <taxon>Pseudomonadati</taxon>
        <taxon>Pseudomonadota</taxon>
        <taxon>Gammaproteobacteria</taxon>
        <taxon>Pseudomonadales</taxon>
        <taxon>Pseudomonadaceae</taxon>
        <taxon>Pseudomonas</taxon>
    </lineage>
</organism>
<evidence type="ECO:0000313" key="2">
    <source>
        <dbReference type="Proteomes" id="UP001064896"/>
    </source>
</evidence>
<accession>A0ABM7LE04</accession>
<gene>
    <name evidence="1" type="ORF">PSm6_42610</name>
</gene>
<protein>
    <recommendedName>
        <fullName evidence="3">Flagellar hook-length control protein FliK</fullName>
    </recommendedName>
</protein>